<organism evidence="1">
    <name type="scientific">Schaalia odontolytica</name>
    <dbReference type="NCBI Taxonomy" id="1660"/>
    <lineage>
        <taxon>Bacteria</taxon>
        <taxon>Bacillati</taxon>
        <taxon>Actinomycetota</taxon>
        <taxon>Actinomycetes</taxon>
        <taxon>Actinomycetales</taxon>
        <taxon>Actinomycetaceae</taxon>
        <taxon>Schaalia</taxon>
    </lineage>
</organism>
<protein>
    <submittedName>
        <fullName evidence="1">Uncharacterized protein</fullName>
    </submittedName>
</protein>
<name>A0A6N2S1A2_9ACTO</name>
<dbReference type="AlphaFoldDB" id="A0A6N2S1A2"/>
<reference evidence="1" key="1">
    <citation type="submission" date="2019-11" db="EMBL/GenBank/DDBJ databases">
        <authorList>
            <person name="Feng L."/>
        </authorList>
    </citation>
    <scope>NUCLEOTIDE SEQUENCE</scope>
    <source>
        <strain evidence="1">AodontolyticusLFYP35</strain>
    </source>
</reference>
<accession>A0A6N2S1A2</accession>
<proteinExistence type="predicted"/>
<gene>
    <name evidence="1" type="ORF">AOLFYP35_00637</name>
</gene>
<dbReference type="EMBL" id="CACRSM010000002">
    <property type="protein sequence ID" value="VYS87067.1"/>
    <property type="molecule type" value="Genomic_DNA"/>
</dbReference>
<sequence length="30" mass="3727">MGDDWQSAHNARWPLERQGEERILEYVRRQ</sequence>
<evidence type="ECO:0000313" key="1">
    <source>
        <dbReference type="EMBL" id="VYS87067.1"/>
    </source>
</evidence>